<evidence type="ECO:0000256" key="1">
    <source>
        <dbReference type="SAM" id="MobiDB-lite"/>
    </source>
</evidence>
<evidence type="ECO:0000313" key="3">
    <source>
        <dbReference type="Proteomes" id="UP000036947"/>
    </source>
</evidence>
<dbReference type="AlphaFoldDB" id="A0A0L0MZP1"/>
<feature type="region of interest" description="Disordered" evidence="1">
    <location>
        <begin position="100"/>
        <end position="123"/>
    </location>
</feature>
<accession>A0A0L0MZP1</accession>
<dbReference type="EMBL" id="LFRF01000045">
    <property type="protein sequence ID" value="KND86965.1"/>
    <property type="molecule type" value="Genomic_DNA"/>
</dbReference>
<proteinExistence type="predicted"/>
<dbReference type="Proteomes" id="UP000036947">
    <property type="component" value="Unassembled WGS sequence"/>
</dbReference>
<gene>
    <name evidence="2" type="ORF">TOPH_08444</name>
</gene>
<name>A0A0L0MZP1_TOLOC</name>
<keyword evidence="3" id="KW-1185">Reference proteome</keyword>
<protein>
    <submittedName>
        <fullName evidence="2">Uncharacterized protein</fullName>
    </submittedName>
</protein>
<comment type="caution">
    <text evidence="2">The sequence shown here is derived from an EMBL/GenBank/DDBJ whole genome shotgun (WGS) entry which is preliminary data.</text>
</comment>
<evidence type="ECO:0000313" key="2">
    <source>
        <dbReference type="EMBL" id="KND86965.1"/>
    </source>
</evidence>
<feature type="non-terminal residue" evidence="2">
    <location>
        <position position="229"/>
    </location>
</feature>
<sequence>MPHASYARALPKPPQDCLPCIVLPSCPSHVCTFRLRELSLLVLPLGLPLGPLPLIRPVRPVQQPNPPKVHVKALMMAVVLPRRAAQEVVAAVHRRRLDQLPGHKRPHGQHVRAQHQRRQRHGQRIGDDVLDRVRVLRGKGHGRREAVVRLVDAPVEDAHVQQPVRVVEEHLARGDAQRQVAHEAGGRGQRGVDTHGWHAALRVRGIAEAEVQRRDERLVARRHGDGAPD</sequence>
<reference evidence="2 3" key="1">
    <citation type="journal article" date="2015" name="BMC Genomics">
        <title>The genome of the truffle-parasite Tolypocladium ophioglossoides and the evolution of antifungal peptaibiotics.</title>
        <authorList>
            <person name="Quandt C.A."/>
            <person name="Bushley K.E."/>
            <person name="Spatafora J.W."/>
        </authorList>
    </citation>
    <scope>NUCLEOTIDE SEQUENCE [LARGE SCALE GENOMIC DNA]</scope>
    <source>
        <strain evidence="2 3">CBS 100239</strain>
    </source>
</reference>
<organism evidence="2 3">
    <name type="scientific">Tolypocladium ophioglossoides (strain CBS 100239)</name>
    <name type="common">Snaketongue truffleclub</name>
    <name type="synonym">Elaphocordyceps ophioglossoides</name>
    <dbReference type="NCBI Taxonomy" id="1163406"/>
    <lineage>
        <taxon>Eukaryota</taxon>
        <taxon>Fungi</taxon>
        <taxon>Dikarya</taxon>
        <taxon>Ascomycota</taxon>
        <taxon>Pezizomycotina</taxon>
        <taxon>Sordariomycetes</taxon>
        <taxon>Hypocreomycetidae</taxon>
        <taxon>Hypocreales</taxon>
        <taxon>Ophiocordycipitaceae</taxon>
        <taxon>Tolypocladium</taxon>
    </lineage>
</organism>